<dbReference type="EMBL" id="JBAKIA010000005">
    <property type="protein sequence ID" value="MEJ8474436.1"/>
    <property type="molecule type" value="Genomic_DNA"/>
</dbReference>
<keyword evidence="2" id="KW-0472">Membrane</keyword>
<evidence type="ECO:0000313" key="3">
    <source>
        <dbReference type="EMBL" id="MEJ8474436.1"/>
    </source>
</evidence>
<proteinExistence type="predicted"/>
<accession>A0ABU8TL28</accession>
<feature type="transmembrane region" description="Helical" evidence="2">
    <location>
        <begin position="6"/>
        <end position="31"/>
    </location>
</feature>
<protein>
    <submittedName>
        <fullName evidence="3">Uncharacterized protein</fullName>
    </submittedName>
</protein>
<dbReference type="RefSeq" id="WP_340274182.1">
    <property type="nucleotide sequence ID" value="NZ_JBAKIA010000005.1"/>
</dbReference>
<name>A0ABU8TL28_9HYPH</name>
<keyword evidence="4" id="KW-1185">Reference proteome</keyword>
<keyword evidence="2" id="KW-1133">Transmembrane helix</keyword>
<feature type="coiled-coil region" evidence="1">
    <location>
        <begin position="61"/>
        <end position="95"/>
    </location>
</feature>
<evidence type="ECO:0000313" key="4">
    <source>
        <dbReference type="Proteomes" id="UP001385499"/>
    </source>
</evidence>
<keyword evidence="1" id="KW-0175">Coiled coil</keyword>
<gene>
    <name evidence="3" type="ORF">V6575_10080</name>
</gene>
<comment type="caution">
    <text evidence="3">The sequence shown here is derived from an EMBL/GenBank/DDBJ whole genome shotgun (WGS) entry which is preliminary data.</text>
</comment>
<evidence type="ECO:0000256" key="1">
    <source>
        <dbReference type="SAM" id="Coils"/>
    </source>
</evidence>
<reference evidence="3 4" key="1">
    <citation type="submission" date="2024-02" db="EMBL/GenBank/DDBJ databases">
        <title>Roseibium algae sp. nov., isolated from marine alga (Grateloupia sp.), showing potential in myo-inositol conversion.</title>
        <authorList>
            <person name="Wang Y."/>
        </authorList>
    </citation>
    <scope>NUCLEOTIDE SEQUENCE [LARGE SCALE GENOMIC DNA]</scope>
    <source>
        <strain evidence="3 4">H3510</strain>
    </source>
</reference>
<sequence length="151" mass="16324">MIEALVLLVGMGVTTLLAYGGLVAAVVFFLARWRPEVPRFLSEALVAVALVVSAWHFSALHHDREQDLRQMRQEAAELSRRALAYKRAMQSAQADALARSKQMQSLQEMQDEYTDALAAGAAVACPADADYIARMQNIRVGSTGGSSSAGN</sequence>
<dbReference type="Proteomes" id="UP001385499">
    <property type="component" value="Unassembled WGS sequence"/>
</dbReference>
<feature type="transmembrane region" description="Helical" evidence="2">
    <location>
        <begin position="40"/>
        <end position="58"/>
    </location>
</feature>
<keyword evidence="2" id="KW-0812">Transmembrane</keyword>
<evidence type="ECO:0000256" key="2">
    <source>
        <dbReference type="SAM" id="Phobius"/>
    </source>
</evidence>
<organism evidence="3 4">
    <name type="scientific">Roseibium algae</name>
    <dbReference type="NCBI Taxonomy" id="3123038"/>
    <lineage>
        <taxon>Bacteria</taxon>
        <taxon>Pseudomonadati</taxon>
        <taxon>Pseudomonadota</taxon>
        <taxon>Alphaproteobacteria</taxon>
        <taxon>Hyphomicrobiales</taxon>
        <taxon>Stappiaceae</taxon>
        <taxon>Roseibium</taxon>
    </lineage>
</organism>